<reference evidence="2 3" key="1">
    <citation type="submission" date="2019-03" db="EMBL/GenBank/DDBJ databases">
        <title>Genomic Encyclopedia of Type Strains, Phase IV (KMG-IV): sequencing the most valuable type-strain genomes for metagenomic binning, comparative biology and taxonomic classification.</title>
        <authorList>
            <person name="Goeker M."/>
        </authorList>
    </citation>
    <scope>NUCLEOTIDE SEQUENCE [LARGE SCALE GENOMIC DNA]</scope>
    <source>
        <strain evidence="2 3">DSM 15969</strain>
    </source>
</reference>
<evidence type="ECO:0000313" key="2">
    <source>
        <dbReference type="EMBL" id="TCL39488.1"/>
    </source>
</evidence>
<evidence type="ECO:0000313" key="3">
    <source>
        <dbReference type="Proteomes" id="UP000295063"/>
    </source>
</evidence>
<feature type="transmembrane region" description="Helical" evidence="1">
    <location>
        <begin position="30"/>
        <end position="48"/>
    </location>
</feature>
<keyword evidence="1" id="KW-0812">Transmembrane</keyword>
<gene>
    <name evidence="2" type="ORF">EV210_102406</name>
</gene>
<keyword evidence="1" id="KW-0472">Membrane</keyword>
<organism evidence="2 3">
    <name type="scientific">Anaerospora hongkongensis</name>
    <dbReference type="NCBI Taxonomy" id="244830"/>
    <lineage>
        <taxon>Bacteria</taxon>
        <taxon>Bacillati</taxon>
        <taxon>Bacillota</taxon>
        <taxon>Negativicutes</taxon>
        <taxon>Selenomonadales</taxon>
        <taxon>Sporomusaceae</taxon>
        <taxon>Anaerospora</taxon>
    </lineage>
</organism>
<dbReference type="Proteomes" id="UP000295063">
    <property type="component" value="Unassembled WGS sequence"/>
</dbReference>
<feature type="transmembrane region" description="Helical" evidence="1">
    <location>
        <begin position="55"/>
        <end position="72"/>
    </location>
</feature>
<proteinExistence type="predicted"/>
<dbReference type="OrthoDB" id="1682230at2"/>
<protein>
    <recommendedName>
        <fullName evidence="4">Energy-coupling factor transport system substrate-specific component</fullName>
    </recommendedName>
</protein>
<accession>A0A4R1Q1P3</accession>
<dbReference type="RefSeq" id="WP_132076083.1">
    <property type="nucleotide sequence ID" value="NZ_DAMAKO010000008.1"/>
</dbReference>
<evidence type="ECO:0000256" key="1">
    <source>
        <dbReference type="SAM" id="Phobius"/>
    </source>
</evidence>
<evidence type="ECO:0008006" key="4">
    <source>
        <dbReference type="Google" id="ProtNLM"/>
    </source>
</evidence>
<comment type="caution">
    <text evidence="2">The sequence shown here is derived from an EMBL/GenBank/DDBJ whole genome shotgun (WGS) entry which is preliminary data.</text>
</comment>
<dbReference type="EMBL" id="SLUI01000002">
    <property type="protein sequence ID" value="TCL39488.1"/>
    <property type="molecule type" value="Genomic_DNA"/>
</dbReference>
<keyword evidence="1" id="KW-1133">Transmembrane helix</keyword>
<sequence length="169" mass="18307">MHRNFVRAAMLLALMIALQSLRLLVPVPPFISLFIIGSAINACLLIALETTGTKAALLLAMLAPVIAFLQQALPLPVFMVPVAVTNICYVLVYQAIATYNRWLSIGIASLTRMAVLYCSSTWAFAIVDLPDKQASILKAAMSWPQLITGIAGGLLCLSIIKRIPLNSKR</sequence>
<dbReference type="AlphaFoldDB" id="A0A4R1Q1P3"/>
<name>A0A4R1Q1P3_9FIRM</name>
<keyword evidence="3" id="KW-1185">Reference proteome</keyword>
<feature type="transmembrane region" description="Helical" evidence="1">
    <location>
        <begin position="103"/>
        <end position="127"/>
    </location>
</feature>
<feature type="transmembrane region" description="Helical" evidence="1">
    <location>
        <begin position="78"/>
        <end position="96"/>
    </location>
</feature>
<feature type="transmembrane region" description="Helical" evidence="1">
    <location>
        <begin position="139"/>
        <end position="160"/>
    </location>
</feature>